<dbReference type="InterPro" id="IPR016032">
    <property type="entry name" value="Sig_transdc_resp-reg_C-effctor"/>
</dbReference>
<feature type="chain" id="PRO_5001992755" description="HTH luxR-type domain-containing protein" evidence="2">
    <location>
        <begin position="17"/>
        <end position="603"/>
    </location>
</feature>
<evidence type="ECO:0000313" key="5">
    <source>
        <dbReference type="Proteomes" id="UP000030111"/>
    </source>
</evidence>
<proteinExistence type="predicted"/>
<dbReference type="GO" id="GO:0003677">
    <property type="term" value="F:DNA binding"/>
    <property type="evidence" value="ECO:0007669"/>
    <property type="project" value="InterPro"/>
</dbReference>
<feature type="signal peptide" evidence="2">
    <location>
        <begin position="1"/>
        <end position="16"/>
    </location>
</feature>
<dbReference type="eggNOG" id="COG0457">
    <property type="taxonomic scope" value="Bacteria"/>
</dbReference>
<accession>A0A0A2MSB2</accession>
<dbReference type="EMBL" id="JRLY01000024">
    <property type="protein sequence ID" value="KGO91130.1"/>
    <property type="molecule type" value="Genomic_DNA"/>
</dbReference>
<sequence>MKLLLLTTLLTLNCFAQNPPGNCGSQWLKADYTGLQQAQTASATADAVIAANTAHDTVIAKAYTTAGIYMDFNGQRKEALTSYNKALEHLQPYKLQQIYVYINKAIALEQLNDYQKMFTEANKAMTLSNKYGTPVTTALVYQTLATYYFRTDNMAKSSSYLLKGIAILEKQNNRCYLPLLKLSLANTYIQTNNYQFAADLFKEYLDNNTNAKGSKQYTIAIVNYTECLIELNQLEKAFTLLENALPDVKLAGDKELEAVLYYRLANLENRRERIESSLTFYKRAYVLLGEGKSRFSTNIFTDYLEVLNKAKKFKEAGALMESFKNSDAYRKSTTQDRFEYEQSAAAIYNKTGNLKEANRALTEALRLCDSLRQVGNGLREQEVQAQYQTKVQREQNIILEKRINRENLLIVLYIILSLAIIIIGYMYIRGYRLRHRLNKERFKNTVAEKNLAQQQRDYEQELSNSQKTIIDEKQREVTSMALRLASYYDHINDLVARVNNSSNIAEIKKELQQIVKQKDYWNQFETRFNNLNPEFASSLVNKYPKLTKNDVEFCSLIKLKLTNKEIASLLQISHESVITKKYRIRKKMELQDDADFEKLLSDL</sequence>
<dbReference type="STRING" id="1121898.GCA_000422725_02211"/>
<keyword evidence="5" id="KW-1185">Reference proteome</keyword>
<dbReference type="InterPro" id="IPR000792">
    <property type="entry name" value="Tscrpt_reg_LuxR_C"/>
</dbReference>
<evidence type="ECO:0000256" key="1">
    <source>
        <dbReference type="SAM" id="Phobius"/>
    </source>
</evidence>
<dbReference type="InterPro" id="IPR019734">
    <property type="entry name" value="TPR_rpt"/>
</dbReference>
<evidence type="ECO:0000256" key="2">
    <source>
        <dbReference type="SAM" id="SignalP"/>
    </source>
</evidence>
<dbReference type="Gene3D" id="1.10.10.10">
    <property type="entry name" value="Winged helix-like DNA-binding domain superfamily/Winged helix DNA-binding domain"/>
    <property type="match status" value="1"/>
</dbReference>
<dbReference type="OrthoDB" id="1090267at2"/>
<dbReference type="SUPFAM" id="SSF46894">
    <property type="entry name" value="C-terminal effector domain of the bipartite response regulators"/>
    <property type="match status" value="1"/>
</dbReference>
<dbReference type="Proteomes" id="UP000030111">
    <property type="component" value="Unassembled WGS sequence"/>
</dbReference>
<gene>
    <name evidence="4" type="ORF">Q766_19390</name>
</gene>
<evidence type="ECO:0000259" key="3">
    <source>
        <dbReference type="SMART" id="SM00421"/>
    </source>
</evidence>
<name>A0A0A2MSB2_9FLAO</name>
<protein>
    <recommendedName>
        <fullName evidence="3">HTH luxR-type domain-containing protein</fullName>
    </recommendedName>
</protein>
<dbReference type="InterPro" id="IPR011990">
    <property type="entry name" value="TPR-like_helical_dom_sf"/>
</dbReference>
<comment type="caution">
    <text evidence="4">The sequence shown here is derived from an EMBL/GenBank/DDBJ whole genome shotgun (WGS) entry which is preliminary data.</text>
</comment>
<organism evidence="4 5">
    <name type="scientific">Flavobacterium subsaxonicum WB 4.1-42 = DSM 21790</name>
    <dbReference type="NCBI Taxonomy" id="1121898"/>
    <lineage>
        <taxon>Bacteria</taxon>
        <taxon>Pseudomonadati</taxon>
        <taxon>Bacteroidota</taxon>
        <taxon>Flavobacteriia</taxon>
        <taxon>Flavobacteriales</taxon>
        <taxon>Flavobacteriaceae</taxon>
        <taxon>Flavobacterium</taxon>
    </lineage>
</organism>
<reference evidence="4 5" key="1">
    <citation type="submission" date="2013-09" db="EMBL/GenBank/DDBJ databases">
        <authorList>
            <person name="Zeng Z."/>
            <person name="Chen C."/>
        </authorList>
    </citation>
    <scope>NUCLEOTIDE SEQUENCE [LARGE SCALE GENOMIC DNA]</scope>
    <source>
        <strain evidence="4 5">WB 4.1-42</strain>
    </source>
</reference>
<dbReference type="SMART" id="SM00421">
    <property type="entry name" value="HTH_LUXR"/>
    <property type="match status" value="1"/>
</dbReference>
<feature type="transmembrane region" description="Helical" evidence="1">
    <location>
        <begin position="408"/>
        <end position="428"/>
    </location>
</feature>
<dbReference type="GO" id="GO:0006355">
    <property type="term" value="P:regulation of DNA-templated transcription"/>
    <property type="evidence" value="ECO:0007669"/>
    <property type="project" value="InterPro"/>
</dbReference>
<keyword evidence="1" id="KW-0812">Transmembrane</keyword>
<dbReference type="RefSeq" id="WP_026992586.1">
    <property type="nucleotide sequence ID" value="NZ_JRLY01000024.1"/>
</dbReference>
<dbReference type="SUPFAM" id="SSF48452">
    <property type="entry name" value="TPR-like"/>
    <property type="match status" value="2"/>
</dbReference>
<dbReference type="InterPro" id="IPR036388">
    <property type="entry name" value="WH-like_DNA-bd_sf"/>
</dbReference>
<dbReference type="SMART" id="SM00028">
    <property type="entry name" value="TPR"/>
    <property type="match status" value="6"/>
</dbReference>
<evidence type="ECO:0000313" key="4">
    <source>
        <dbReference type="EMBL" id="KGO91130.1"/>
    </source>
</evidence>
<dbReference type="Gene3D" id="1.25.40.10">
    <property type="entry name" value="Tetratricopeptide repeat domain"/>
    <property type="match status" value="2"/>
</dbReference>
<keyword evidence="2" id="KW-0732">Signal</keyword>
<feature type="domain" description="HTH luxR-type" evidence="3">
    <location>
        <begin position="543"/>
        <end position="600"/>
    </location>
</feature>
<keyword evidence="1" id="KW-0472">Membrane</keyword>
<keyword evidence="1" id="KW-1133">Transmembrane helix</keyword>
<dbReference type="AlphaFoldDB" id="A0A0A2MSB2"/>